<dbReference type="PANTHER" id="PTHR11264">
    <property type="entry name" value="URACIL-DNA GLYCOSYLASE"/>
    <property type="match status" value="1"/>
</dbReference>
<dbReference type="EC" id="3.2.2.27" evidence="6"/>
<evidence type="ECO:0000256" key="2">
    <source>
        <dbReference type="ARBA" id="ARBA00022763"/>
    </source>
</evidence>
<sequence length="109" mass="12284">MLLLNTVLTVEDSHPLSHRNRGWETFTDHVLLQLNQQNQPIVYLLWGRPAQNKASLLTNPGHLLLKAAHPSPLSAYGGFFGSKPFSQANAYLLKHGLKPINWQIENLHV</sequence>
<gene>
    <name evidence="6" type="primary">ung_21</name>
    <name evidence="6" type="ORF">SDC9_154717</name>
</gene>
<dbReference type="SUPFAM" id="SSF52141">
    <property type="entry name" value="Uracil-DNA glycosylase-like"/>
    <property type="match status" value="1"/>
</dbReference>
<proteinExistence type="inferred from homology"/>
<dbReference type="Gene3D" id="3.40.470.10">
    <property type="entry name" value="Uracil-DNA glycosylase-like domain"/>
    <property type="match status" value="1"/>
</dbReference>
<keyword evidence="3 6" id="KW-0378">Hydrolase</keyword>
<dbReference type="InterPro" id="IPR036895">
    <property type="entry name" value="Uracil-DNA_glycosylase-like_sf"/>
</dbReference>
<keyword evidence="4" id="KW-0234">DNA repair</keyword>
<dbReference type="GO" id="GO:0097510">
    <property type="term" value="P:base-excision repair, AP site formation via deaminated base removal"/>
    <property type="evidence" value="ECO:0007669"/>
    <property type="project" value="TreeGrafter"/>
</dbReference>
<comment type="caution">
    <text evidence="6">The sequence shown here is derived from an EMBL/GenBank/DDBJ whole genome shotgun (WGS) entry which is preliminary data.</text>
</comment>
<dbReference type="InterPro" id="IPR002043">
    <property type="entry name" value="UDG_fam1"/>
</dbReference>
<organism evidence="6">
    <name type="scientific">bioreactor metagenome</name>
    <dbReference type="NCBI Taxonomy" id="1076179"/>
    <lineage>
        <taxon>unclassified sequences</taxon>
        <taxon>metagenomes</taxon>
        <taxon>ecological metagenomes</taxon>
    </lineage>
</organism>
<dbReference type="AlphaFoldDB" id="A0A645EZT0"/>
<evidence type="ECO:0000256" key="4">
    <source>
        <dbReference type="ARBA" id="ARBA00023204"/>
    </source>
</evidence>
<evidence type="ECO:0000259" key="5">
    <source>
        <dbReference type="Pfam" id="PF03167"/>
    </source>
</evidence>
<dbReference type="Pfam" id="PF03167">
    <property type="entry name" value="UDG"/>
    <property type="match status" value="1"/>
</dbReference>
<dbReference type="GO" id="GO:0004844">
    <property type="term" value="F:uracil DNA N-glycosylase activity"/>
    <property type="evidence" value="ECO:0007669"/>
    <property type="project" value="UniProtKB-EC"/>
</dbReference>
<dbReference type="EMBL" id="VSSQ01053420">
    <property type="protein sequence ID" value="MPN07447.1"/>
    <property type="molecule type" value="Genomic_DNA"/>
</dbReference>
<comment type="similarity">
    <text evidence="1">Belongs to the uracil-DNA glycosylase (UDG) superfamily. UNG family.</text>
</comment>
<dbReference type="PANTHER" id="PTHR11264:SF0">
    <property type="entry name" value="URACIL-DNA GLYCOSYLASE"/>
    <property type="match status" value="1"/>
</dbReference>
<reference evidence="6" key="1">
    <citation type="submission" date="2019-08" db="EMBL/GenBank/DDBJ databases">
        <authorList>
            <person name="Kucharzyk K."/>
            <person name="Murdoch R.W."/>
            <person name="Higgins S."/>
            <person name="Loffler F."/>
        </authorList>
    </citation>
    <scope>NUCLEOTIDE SEQUENCE</scope>
</reference>
<accession>A0A645EZT0</accession>
<name>A0A645EZT0_9ZZZZ</name>
<evidence type="ECO:0000256" key="3">
    <source>
        <dbReference type="ARBA" id="ARBA00022801"/>
    </source>
</evidence>
<protein>
    <submittedName>
        <fullName evidence="6">Uracil-DNA glycosylase</fullName>
        <ecNumber evidence="6">3.2.2.27</ecNumber>
    </submittedName>
</protein>
<evidence type="ECO:0000256" key="1">
    <source>
        <dbReference type="ARBA" id="ARBA00008184"/>
    </source>
</evidence>
<feature type="domain" description="Uracil-DNA glycosylase-like" evidence="5">
    <location>
        <begin position="2"/>
        <end position="92"/>
    </location>
</feature>
<dbReference type="CDD" id="cd10027">
    <property type="entry name" value="UDG-F1-like"/>
    <property type="match status" value="1"/>
</dbReference>
<dbReference type="InterPro" id="IPR005122">
    <property type="entry name" value="Uracil-DNA_glycosylase-like"/>
</dbReference>
<keyword evidence="6" id="KW-0326">Glycosidase</keyword>
<keyword evidence="2" id="KW-0227">DNA damage</keyword>
<evidence type="ECO:0000313" key="6">
    <source>
        <dbReference type="EMBL" id="MPN07447.1"/>
    </source>
</evidence>